<dbReference type="EMBL" id="FQXJ01000004">
    <property type="protein sequence ID" value="SHH69621.1"/>
    <property type="molecule type" value="Genomic_DNA"/>
</dbReference>
<dbReference type="InterPro" id="IPR046680">
    <property type="entry name" value="DUF6550"/>
</dbReference>
<dbReference type="OrthoDB" id="2666372at2"/>
<evidence type="ECO:0000256" key="1">
    <source>
        <dbReference type="SAM" id="MobiDB-lite"/>
    </source>
</evidence>
<evidence type="ECO:0000256" key="2">
    <source>
        <dbReference type="SAM" id="SignalP"/>
    </source>
</evidence>
<feature type="region of interest" description="Disordered" evidence="1">
    <location>
        <begin position="30"/>
        <end position="177"/>
    </location>
</feature>
<feature type="signal peptide" evidence="2">
    <location>
        <begin position="1"/>
        <end position="21"/>
    </location>
</feature>
<evidence type="ECO:0000313" key="4">
    <source>
        <dbReference type="Proteomes" id="UP000183954"/>
    </source>
</evidence>
<feature type="chain" id="PRO_5039440858" evidence="2">
    <location>
        <begin position="22"/>
        <end position="177"/>
    </location>
</feature>
<dbReference type="RefSeq" id="WP_073028529.1">
    <property type="nucleotide sequence ID" value="NZ_FQXJ01000004.1"/>
</dbReference>
<keyword evidence="4" id="KW-1185">Reference proteome</keyword>
<dbReference type="AlphaFoldDB" id="A0A1M5V319"/>
<gene>
    <name evidence="3" type="ORF">SAMN02746098_01177</name>
</gene>
<reference evidence="4" key="1">
    <citation type="submission" date="2016-11" db="EMBL/GenBank/DDBJ databases">
        <authorList>
            <person name="Varghese N."/>
            <person name="Submissions S."/>
        </authorList>
    </citation>
    <scope>NUCLEOTIDE SEQUENCE [LARGE SCALE GENOMIC DNA]</scope>
    <source>
        <strain evidence="4">DSM 15449</strain>
    </source>
</reference>
<proteinExistence type="predicted"/>
<dbReference type="STRING" id="1121420.SAMN02746098_01177"/>
<name>A0A1M5V319_9FIRM</name>
<organism evidence="3 4">
    <name type="scientific">Desulfosporosinus lacus DSM 15449</name>
    <dbReference type="NCBI Taxonomy" id="1121420"/>
    <lineage>
        <taxon>Bacteria</taxon>
        <taxon>Bacillati</taxon>
        <taxon>Bacillota</taxon>
        <taxon>Clostridia</taxon>
        <taxon>Eubacteriales</taxon>
        <taxon>Desulfitobacteriaceae</taxon>
        <taxon>Desulfosporosinus</taxon>
    </lineage>
</organism>
<protein>
    <submittedName>
        <fullName evidence="3">Uncharacterized protein</fullName>
    </submittedName>
</protein>
<feature type="compositionally biased region" description="Polar residues" evidence="1">
    <location>
        <begin position="30"/>
        <end position="45"/>
    </location>
</feature>
<dbReference type="Pfam" id="PF20187">
    <property type="entry name" value="DUF6550"/>
    <property type="match status" value="1"/>
</dbReference>
<feature type="compositionally biased region" description="Basic and acidic residues" evidence="1">
    <location>
        <begin position="102"/>
        <end position="113"/>
    </location>
</feature>
<feature type="compositionally biased region" description="Basic and acidic residues" evidence="1">
    <location>
        <begin position="73"/>
        <end position="82"/>
    </location>
</feature>
<keyword evidence="2" id="KW-0732">Signal</keyword>
<dbReference type="Proteomes" id="UP000183954">
    <property type="component" value="Unassembled WGS sequence"/>
</dbReference>
<sequence>MKINKKIALIALACVVVGAAALFTFNHQPPTESGTPAVSDSSQAPNAHVNDVTSPEPGKEIDPSATSSSFDSKAADVIDPEKGATNITVPLTDPVQKPPADPNKHEKGDESEPPKSTAPPASKPKPAPAKPNEPQSGATNEKGQVWVPGFGWVTPGGGNKVLQGKSDGDINKQVGDM</sequence>
<accession>A0A1M5V319</accession>
<feature type="compositionally biased region" description="Pro residues" evidence="1">
    <location>
        <begin position="121"/>
        <end position="131"/>
    </location>
</feature>
<evidence type="ECO:0000313" key="3">
    <source>
        <dbReference type="EMBL" id="SHH69621.1"/>
    </source>
</evidence>